<dbReference type="EMBL" id="JACAZH010000006">
    <property type="protein sequence ID" value="KAF7366716.1"/>
    <property type="molecule type" value="Genomic_DNA"/>
</dbReference>
<gene>
    <name evidence="1" type="ORF">MSAN_00929700</name>
</gene>
<reference evidence="1" key="1">
    <citation type="submission" date="2020-05" db="EMBL/GenBank/DDBJ databases">
        <title>Mycena genomes resolve the evolution of fungal bioluminescence.</title>
        <authorList>
            <person name="Tsai I.J."/>
        </authorList>
    </citation>
    <scope>NUCLEOTIDE SEQUENCE</scope>
    <source>
        <strain evidence="1">160909Yilan</strain>
    </source>
</reference>
<accession>A0A8H7DCM5</accession>
<comment type="caution">
    <text evidence="1">The sequence shown here is derived from an EMBL/GenBank/DDBJ whole genome shotgun (WGS) entry which is preliminary data.</text>
</comment>
<organism evidence="1 2">
    <name type="scientific">Mycena sanguinolenta</name>
    <dbReference type="NCBI Taxonomy" id="230812"/>
    <lineage>
        <taxon>Eukaryota</taxon>
        <taxon>Fungi</taxon>
        <taxon>Dikarya</taxon>
        <taxon>Basidiomycota</taxon>
        <taxon>Agaricomycotina</taxon>
        <taxon>Agaricomycetes</taxon>
        <taxon>Agaricomycetidae</taxon>
        <taxon>Agaricales</taxon>
        <taxon>Marasmiineae</taxon>
        <taxon>Mycenaceae</taxon>
        <taxon>Mycena</taxon>
    </lineage>
</organism>
<dbReference type="Proteomes" id="UP000623467">
    <property type="component" value="Unassembled WGS sequence"/>
</dbReference>
<evidence type="ECO:0000313" key="1">
    <source>
        <dbReference type="EMBL" id="KAF7366716.1"/>
    </source>
</evidence>
<dbReference type="AlphaFoldDB" id="A0A8H7DCM5"/>
<protein>
    <submittedName>
        <fullName evidence="1">Uncharacterized protein</fullName>
    </submittedName>
</protein>
<dbReference type="OrthoDB" id="3035705at2759"/>
<keyword evidence="2" id="KW-1185">Reference proteome</keyword>
<name>A0A8H7DCM5_9AGAR</name>
<evidence type="ECO:0000313" key="2">
    <source>
        <dbReference type="Proteomes" id="UP000623467"/>
    </source>
</evidence>
<sequence>MILALEFDISIMRDDPFIDLSLFPNLQFLLISFYCHCRPVAVALAILSTMTVSSTIRNIVISFLLPNLPAQAIYDQFDSKIAGLPLQHLLSVGPEMDILDYNRVADFFPRLRSRKSL</sequence>
<proteinExistence type="predicted"/>